<dbReference type="InterPro" id="IPR012431">
    <property type="entry name" value="PDDEXK_10"/>
</dbReference>
<dbReference type="Gene3D" id="1.20.5.170">
    <property type="match status" value="1"/>
</dbReference>
<organism evidence="2 3">
    <name type="scientific">Pyrodictium abyssi</name>
    <dbReference type="NCBI Taxonomy" id="54256"/>
    <lineage>
        <taxon>Archaea</taxon>
        <taxon>Thermoproteota</taxon>
        <taxon>Thermoprotei</taxon>
        <taxon>Desulfurococcales</taxon>
        <taxon>Pyrodictiaceae</taxon>
        <taxon>Pyrodictium</taxon>
    </lineage>
</organism>
<keyword evidence="1" id="KW-0175">Coiled coil</keyword>
<evidence type="ECO:0000256" key="1">
    <source>
        <dbReference type="SAM" id="Coils"/>
    </source>
</evidence>
<dbReference type="SUPFAM" id="SSF52980">
    <property type="entry name" value="Restriction endonuclease-like"/>
    <property type="match status" value="1"/>
</dbReference>
<keyword evidence="3" id="KW-1185">Reference proteome</keyword>
<name>A0ABN6ZNX5_9CREN</name>
<dbReference type="GeneID" id="89289512"/>
<dbReference type="EMBL" id="AP028907">
    <property type="protein sequence ID" value="BES81934.1"/>
    <property type="molecule type" value="Genomic_DNA"/>
</dbReference>
<sequence length="194" mass="22758">MSLSGGVDRRALGEALLELLEEDREFRHAVMGLLGYREVLERITRLEERFARLEERFAKLEEEFLELRRAQQRLEERQQRLEERQQKLEEHGMEERRVQRLRYVDADGRFIAPGATLEIDVYINEGDVWLVEVKSYVEADDVTWFYEKTRIAEKVPGRRPSRRIMLAVEATKAAARAAEALGVELLADKIVEEE</sequence>
<gene>
    <name evidence="2" type="ORF">PABY_15010</name>
</gene>
<dbReference type="Proteomes" id="UP001341135">
    <property type="component" value="Chromosome"/>
</dbReference>
<reference evidence="2 3" key="1">
    <citation type="submission" date="2023-09" db="EMBL/GenBank/DDBJ databases">
        <title>Pyrofollis japonicus gen. nov. sp. nov., a novel member of the family Pyrodictiaceae isolated from the Iheya North hydrothermal field.</title>
        <authorList>
            <person name="Miyazaki U."/>
            <person name="Sanari M."/>
            <person name="Tame A."/>
            <person name="Kitajima M."/>
            <person name="Okamoto A."/>
            <person name="Sawayama S."/>
            <person name="Miyazaki J."/>
            <person name="Takai K."/>
            <person name="Nakagawa S."/>
        </authorList>
    </citation>
    <scope>NUCLEOTIDE SEQUENCE [LARGE SCALE GENOMIC DNA]</scope>
    <source>
        <strain evidence="2 3">AV2</strain>
    </source>
</reference>
<accession>A0ABN6ZNX5</accession>
<dbReference type="RefSeq" id="WP_338248770.1">
    <property type="nucleotide sequence ID" value="NZ_AP028907.1"/>
</dbReference>
<dbReference type="InterPro" id="IPR011335">
    <property type="entry name" value="Restrct_endonuc-II-like"/>
</dbReference>
<evidence type="ECO:0008006" key="4">
    <source>
        <dbReference type="Google" id="ProtNLM"/>
    </source>
</evidence>
<dbReference type="PANTHER" id="PTHR34314">
    <property type="entry name" value="CRENARCHAEAL PROTEIN, PUTATIVE-RELATED"/>
    <property type="match status" value="1"/>
</dbReference>
<proteinExistence type="predicted"/>
<dbReference type="Pfam" id="PF07788">
    <property type="entry name" value="PDDEXK_10"/>
    <property type="match status" value="1"/>
</dbReference>
<evidence type="ECO:0000313" key="3">
    <source>
        <dbReference type="Proteomes" id="UP001341135"/>
    </source>
</evidence>
<feature type="coiled-coil region" evidence="1">
    <location>
        <begin position="36"/>
        <end position="94"/>
    </location>
</feature>
<dbReference type="PANTHER" id="PTHR34314:SF6">
    <property type="entry name" value="DUF3782 DOMAIN-CONTAINING PROTEIN"/>
    <property type="match status" value="1"/>
</dbReference>
<evidence type="ECO:0000313" key="2">
    <source>
        <dbReference type="EMBL" id="BES81934.1"/>
    </source>
</evidence>
<protein>
    <recommendedName>
        <fullName evidence="4">DUF3782 domain-containing protein</fullName>
    </recommendedName>
</protein>